<gene>
    <name evidence="1" type="ORF">NCTC9075_06003</name>
</gene>
<dbReference type="AlphaFoldDB" id="A0A377KDY9"/>
<proteinExistence type="predicted"/>
<sequence>MKKNSIHRLLKTLLDNLTRNDDSNLFQFIFRHDETVNPELKEVANYKLLCLPGVQDVLITQAL</sequence>
<organism evidence="1 2">
    <name type="scientific">Escherichia coli</name>
    <dbReference type="NCBI Taxonomy" id="562"/>
    <lineage>
        <taxon>Bacteria</taxon>
        <taxon>Pseudomonadati</taxon>
        <taxon>Pseudomonadota</taxon>
        <taxon>Gammaproteobacteria</taxon>
        <taxon>Enterobacterales</taxon>
        <taxon>Enterobacteriaceae</taxon>
        <taxon>Escherichia</taxon>
    </lineage>
</organism>
<evidence type="ECO:0000313" key="1">
    <source>
        <dbReference type="EMBL" id="STP22514.1"/>
    </source>
</evidence>
<dbReference type="EMBL" id="UGEM01000004">
    <property type="protein sequence ID" value="STP22514.1"/>
    <property type="molecule type" value="Genomic_DNA"/>
</dbReference>
<dbReference type="Proteomes" id="UP000254181">
    <property type="component" value="Unassembled WGS sequence"/>
</dbReference>
<protein>
    <submittedName>
        <fullName evidence="1">Uncharacterized protein</fullName>
    </submittedName>
</protein>
<reference evidence="1 2" key="1">
    <citation type="submission" date="2018-06" db="EMBL/GenBank/DDBJ databases">
        <authorList>
            <consortium name="Pathogen Informatics"/>
            <person name="Doyle S."/>
        </authorList>
    </citation>
    <scope>NUCLEOTIDE SEQUENCE [LARGE SCALE GENOMIC DNA]</scope>
    <source>
        <strain evidence="1 2">NCTC9075</strain>
    </source>
</reference>
<name>A0A377KDY9_ECOLX</name>
<evidence type="ECO:0000313" key="2">
    <source>
        <dbReference type="Proteomes" id="UP000254181"/>
    </source>
</evidence>
<accession>A0A377KDY9</accession>
<dbReference type="REBASE" id="434854">
    <property type="entry name" value="Eco9075DptFP"/>
</dbReference>